<comment type="function">
    <text evidence="10 12">Specifically methylates the N3 position of the uracil ring of uridine 1498 (m3U1498) in 16S rRNA. Acts on the fully assembled 30S ribosomal subunit.</text>
</comment>
<keyword evidence="8 12" id="KW-0808">Transferase</keyword>
<evidence type="ECO:0000313" key="16">
    <source>
        <dbReference type="Proteomes" id="UP000562464"/>
    </source>
</evidence>
<evidence type="ECO:0000256" key="9">
    <source>
        <dbReference type="ARBA" id="ARBA00022691"/>
    </source>
</evidence>
<evidence type="ECO:0000256" key="4">
    <source>
        <dbReference type="ARBA" id="ARBA00013673"/>
    </source>
</evidence>
<comment type="similarity">
    <text evidence="2 12">Belongs to the RNA methyltransferase RsmE family.</text>
</comment>
<dbReference type="EMBL" id="JACHHV010000002">
    <property type="protein sequence ID" value="MBB5887354.1"/>
    <property type="molecule type" value="Genomic_DNA"/>
</dbReference>
<comment type="subcellular location">
    <subcellularLocation>
        <location evidence="1 12">Cytoplasm</location>
    </subcellularLocation>
</comment>
<dbReference type="NCBIfam" id="TIGR00046">
    <property type="entry name" value="RsmE family RNA methyltransferase"/>
    <property type="match status" value="1"/>
</dbReference>
<evidence type="ECO:0000256" key="3">
    <source>
        <dbReference type="ARBA" id="ARBA00012328"/>
    </source>
</evidence>
<dbReference type="PANTHER" id="PTHR30027">
    <property type="entry name" value="RIBOSOMAL RNA SMALL SUBUNIT METHYLTRANSFERASE E"/>
    <property type="match status" value="1"/>
</dbReference>
<dbReference type="GO" id="GO:0070042">
    <property type="term" value="F:rRNA (uridine-N3-)-methyltransferase activity"/>
    <property type="evidence" value="ECO:0007669"/>
    <property type="project" value="TreeGrafter"/>
</dbReference>
<gene>
    <name evidence="15" type="ORF">HNQ37_000224</name>
</gene>
<evidence type="ECO:0000256" key="10">
    <source>
        <dbReference type="ARBA" id="ARBA00025699"/>
    </source>
</evidence>
<evidence type="ECO:0000256" key="5">
    <source>
        <dbReference type="ARBA" id="ARBA00022490"/>
    </source>
</evidence>
<keyword evidence="16" id="KW-1185">Reference proteome</keyword>
<feature type="domain" description="Ribosomal RNA small subunit methyltransferase E methyltransferase" evidence="13">
    <location>
        <begin position="71"/>
        <end position="239"/>
    </location>
</feature>
<dbReference type="GO" id="GO:0070475">
    <property type="term" value="P:rRNA base methylation"/>
    <property type="evidence" value="ECO:0007669"/>
    <property type="project" value="TreeGrafter"/>
</dbReference>
<comment type="caution">
    <text evidence="15">The sequence shown here is derived from an EMBL/GenBank/DDBJ whole genome shotgun (WGS) entry which is preliminary data.</text>
</comment>
<dbReference type="GO" id="GO:0005737">
    <property type="term" value="C:cytoplasm"/>
    <property type="evidence" value="ECO:0007669"/>
    <property type="project" value="UniProtKB-SubCell"/>
</dbReference>
<name>A0A841C4T3_9LACT</name>
<keyword evidence="9 12" id="KW-0949">S-adenosyl-L-methionine</keyword>
<dbReference type="PANTHER" id="PTHR30027:SF3">
    <property type="entry name" value="16S RRNA (URACIL(1498)-N(3))-METHYLTRANSFERASE"/>
    <property type="match status" value="1"/>
</dbReference>
<dbReference type="EC" id="2.1.1.193" evidence="3 12"/>
<sequence>MANQYFVKQVYTTFNFFIENPEKHHIFNVMRARNGERLELVFSDGKIALAEVVNAEKAEFKVIKEINRNNELPIEVTIAVGFPKGDKLDFITEKATELGASAIWGAPFEWSVVKWNQEKLLKREQKLAKIAQGAAEQSKRNLIPEIKLFEKFTEFFEKLHDFDKVIVAYEESAKLGELSKFVQVVDQRPTKIIVIFGPEGGISPQEVNSFKDNGAELVGLGSRILRAETAPLYALSAISALLELNK</sequence>
<dbReference type="InterPro" id="IPR046887">
    <property type="entry name" value="RsmE_PUA-like"/>
</dbReference>
<protein>
    <recommendedName>
        <fullName evidence="4 12">Ribosomal RNA small subunit methyltransferase E</fullName>
        <ecNumber evidence="3 12">2.1.1.193</ecNumber>
    </recommendedName>
</protein>
<evidence type="ECO:0000256" key="8">
    <source>
        <dbReference type="ARBA" id="ARBA00022679"/>
    </source>
</evidence>
<evidence type="ECO:0000259" key="14">
    <source>
        <dbReference type="Pfam" id="PF20260"/>
    </source>
</evidence>
<dbReference type="FunFam" id="3.40.1280.10:FF:000020">
    <property type="entry name" value="Ribosomal RNA small subunit methyltransferase E"/>
    <property type="match status" value="1"/>
</dbReference>
<dbReference type="NCBIfam" id="NF008691">
    <property type="entry name" value="PRK11713.1-4"/>
    <property type="match status" value="1"/>
</dbReference>
<dbReference type="Pfam" id="PF04452">
    <property type="entry name" value="Methyltrans_RNA"/>
    <property type="match status" value="1"/>
</dbReference>
<proteinExistence type="inferred from homology"/>
<dbReference type="Proteomes" id="UP000562464">
    <property type="component" value="Unassembled WGS sequence"/>
</dbReference>
<dbReference type="InterPro" id="IPR006700">
    <property type="entry name" value="RsmE"/>
</dbReference>
<evidence type="ECO:0000256" key="7">
    <source>
        <dbReference type="ARBA" id="ARBA00022603"/>
    </source>
</evidence>
<keyword evidence="7 12" id="KW-0489">Methyltransferase</keyword>
<evidence type="ECO:0000259" key="13">
    <source>
        <dbReference type="Pfam" id="PF04452"/>
    </source>
</evidence>
<dbReference type="Pfam" id="PF20260">
    <property type="entry name" value="PUA_4"/>
    <property type="match status" value="1"/>
</dbReference>
<dbReference type="InterPro" id="IPR046886">
    <property type="entry name" value="RsmE_MTase_dom"/>
</dbReference>
<dbReference type="Gene3D" id="3.40.1280.10">
    <property type="match status" value="1"/>
</dbReference>
<accession>A0A841C4T3</accession>
<evidence type="ECO:0000256" key="1">
    <source>
        <dbReference type="ARBA" id="ARBA00004496"/>
    </source>
</evidence>
<evidence type="ECO:0000256" key="2">
    <source>
        <dbReference type="ARBA" id="ARBA00005528"/>
    </source>
</evidence>
<comment type="catalytic activity">
    <reaction evidence="11 12">
        <text>uridine(1498) in 16S rRNA + S-adenosyl-L-methionine = N(3)-methyluridine(1498) in 16S rRNA + S-adenosyl-L-homocysteine + H(+)</text>
        <dbReference type="Rhea" id="RHEA:42920"/>
        <dbReference type="Rhea" id="RHEA-COMP:10283"/>
        <dbReference type="Rhea" id="RHEA-COMP:10284"/>
        <dbReference type="ChEBI" id="CHEBI:15378"/>
        <dbReference type="ChEBI" id="CHEBI:57856"/>
        <dbReference type="ChEBI" id="CHEBI:59789"/>
        <dbReference type="ChEBI" id="CHEBI:65315"/>
        <dbReference type="ChEBI" id="CHEBI:74502"/>
        <dbReference type="EC" id="2.1.1.193"/>
    </reaction>
</comment>
<dbReference type="SUPFAM" id="SSF88697">
    <property type="entry name" value="PUA domain-like"/>
    <property type="match status" value="1"/>
</dbReference>
<dbReference type="InterPro" id="IPR029026">
    <property type="entry name" value="tRNA_m1G_MTases_N"/>
</dbReference>
<reference evidence="15 16" key="1">
    <citation type="submission" date="2020-08" db="EMBL/GenBank/DDBJ databases">
        <title>Genomic Encyclopedia of Type Strains, Phase IV (KMG-IV): sequencing the most valuable type-strain genomes for metagenomic binning, comparative biology and taxonomic classification.</title>
        <authorList>
            <person name="Goeker M."/>
        </authorList>
    </citation>
    <scope>NUCLEOTIDE SEQUENCE [LARGE SCALE GENOMIC DNA]</scope>
    <source>
        <strain evidence="15 16">DSM 14925</strain>
    </source>
</reference>
<evidence type="ECO:0000256" key="6">
    <source>
        <dbReference type="ARBA" id="ARBA00022552"/>
    </source>
</evidence>
<feature type="domain" description="Ribosomal RNA small subunit methyltransferase E PUA-like" evidence="14">
    <location>
        <begin position="18"/>
        <end position="62"/>
    </location>
</feature>
<dbReference type="RefSeq" id="WP_183538460.1">
    <property type="nucleotide sequence ID" value="NZ_JACHHV010000002.1"/>
</dbReference>
<dbReference type="SUPFAM" id="SSF75217">
    <property type="entry name" value="alpha/beta knot"/>
    <property type="match status" value="1"/>
</dbReference>
<keyword evidence="5 12" id="KW-0963">Cytoplasm</keyword>
<organism evidence="15 16">
    <name type="scientific">Lactovum miscens</name>
    <dbReference type="NCBI Taxonomy" id="190387"/>
    <lineage>
        <taxon>Bacteria</taxon>
        <taxon>Bacillati</taxon>
        <taxon>Bacillota</taxon>
        <taxon>Bacilli</taxon>
        <taxon>Lactobacillales</taxon>
        <taxon>Streptococcaceae</taxon>
        <taxon>Lactovum</taxon>
    </lineage>
</organism>
<keyword evidence="6 12" id="KW-0698">rRNA processing</keyword>
<evidence type="ECO:0000313" key="15">
    <source>
        <dbReference type="EMBL" id="MBB5887354.1"/>
    </source>
</evidence>
<dbReference type="InterPro" id="IPR029028">
    <property type="entry name" value="Alpha/beta_knot_MTases"/>
</dbReference>
<dbReference type="PIRSF" id="PIRSF015601">
    <property type="entry name" value="MTase_slr0722"/>
    <property type="match status" value="1"/>
</dbReference>
<evidence type="ECO:0000256" key="11">
    <source>
        <dbReference type="ARBA" id="ARBA00047944"/>
    </source>
</evidence>
<dbReference type="CDD" id="cd18084">
    <property type="entry name" value="RsmE-like"/>
    <property type="match status" value="1"/>
</dbReference>
<evidence type="ECO:0000256" key="12">
    <source>
        <dbReference type="PIRNR" id="PIRNR015601"/>
    </source>
</evidence>
<dbReference type="InterPro" id="IPR015947">
    <property type="entry name" value="PUA-like_sf"/>
</dbReference>
<dbReference type="AlphaFoldDB" id="A0A841C4T3"/>